<organism evidence="2 4">
    <name type="scientific">Legionella steigerwaltii</name>
    <dbReference type="NCBI Taxonomy" id="460"/>
    <lineage>
        <taxon>Bacteria</taxon>
        <taxon>Pseudomonadati</taxon>
        <taxon>Pseudomonadota</taxon>
        <taxon>Gammaproteobacteria</taxon>
        <taxon>Legionellales</taxon>
        <taxon>Legionellaceae</taxon>
        <taxon>Legionella</taxon>
    </lineage>
</organism>
<dbReference type="EMBL" id="UGOY01000001">
    <property type="protein sequence ID" value="STY23032.1"/>
    <property type="molecule type" value="Genomic_DNA"/>
</dbReference>
<reference evidence="2 4" key="2">
    <citation type="submission" date="2018-06" db="EMBL/GenBank/DDBJ databases">
        <authorList>
            <consortium name="Pathogen Informatics"/>
            <person name="Doyle S."/>
        </authorList>
    </citation>
    <scope>NUCLEOTIDE SEQUENCE [LARGE SCALE GENOMIC DNA]</scope>
    <source>
        <strain evidence="2 4">NCTC11991</strain>
    </source>
</reference>
<sequence>MTVPKTSGFLNNCGVNGGLHIINGIFKKLARNPDTDEIPIQVKTQYQELLNLFALRYKISASYSSLVKYLDSLKNNTAQQIIMGPVLRDYMKKNGAAEDLTSIQDDGRYKMLTVKQVSDYAYGPLGISIEATEPDKAPETLVSDHEIAKIHYHLENHHFQSHTPDVGMEQIIIDHEQLHQTNPDLYTAANLMGADKETSETGLDGICEVVKNGFNTLNNLVSEHALNYAETMAGFKKLYEDYRSNLGFFASNVEQVEQTKEYAFEEEVEFATPEAQEAYDEKLAIQLQKKEFDKVQDPKVFDVEQIQSDEELARLLQEEENSKFSM</sequence>
<protein>
    <submittedName>
        <fullName evidence="2">Uncharacterized protein</fullName>
    </submittedName>
</protein>
<dbReference type="RefSeq" id="WP_058477613.1">
    <property type="nucleotide sequence ID" value="NZ_CAAAIO010000001.1"/>
</dbReference>
<name>A0A378LAT8_9GAMM</name>
<evidence type="ECO:0000313" key="2">
    <source>
        <dbReference type="EMBL" id="STY23032.1"/>
    </source>
</evidence>
<reference evidence="1 3" key="1">
    <citation type="submission" date="2015-11" db="EMBL/GenBank/DDBJ databases">
        <title>Genomic analysis of 38 Legionella species identifies large and diverse effector repertoires.</title>
        <authorList>
            <person name="Burstein D."/>
            <person name="Amaro F."/>
            <person name="Zusman T."/>
            <person name="Lifshitz Z."/>
            <person name="Cohen O."/>
            <person name="Gilbert J.A."/>
            <person name="Pupko T."/>
            <person name="Shuman H.A."/>
            <person name="Segal G."/>
        </authorList>
    </citation>
    <scope>NUCLEOTIDE SEQUENCE [LARGE SCALE GENOMIC DNA]</scope>
    <source>
        <strain evidence="1 3">SC-18-C9</strain>
    </source>
</reference>
<dbReference type="AlphaFoldDB" id="A0A378LAT8"/>
<dbReference type="OrthoDB" id="5648979at2"/>
<dbReference type="Proteomes" id="UP000054820">
    <property type="component" value="Unassembled WGS sequence"/>
</dbReference>
<evidence type="ECO:0000313" key="1">
    <source>
        <dbReference type="EMBL" id="KTD77722.1"/>
    </source>
</evidence>
<dbReference type="EMBL" id="LNYZ01000013">
    <property type="protein sequence ID" value="KTD77722.1"/>
    <property type="molecule type" value="Genomic_DNA"/>
</dbReference>
<dbReference type="Proteomes" id="UP000255110">
    <property type="component" value="Unassembled WGS sequence"/>
</dbReference>
<gene>
    <name evidence="1" type="ORF">Lstg_2079</name>
    <name evidence="2" type="ORF">NCTC11991_01634</name>
</gene>
<keyword evidence="3" id="KW-1185">Reference proteome</keyword>
<evidence type="ECO:0000313" key="3">
    <source>
        <dbReference type="Proteomes" id="UP000054820"/>
    </source>
</evidence>
<evidence type="ECO:0000313" key="4">
    <source>
        <dbReference type="Proteomes" id="UP000255110"/>
    </source>
</evidence>
<proteinExistence type="predicted"/>
<accession>A0A378LAT8</accession>